<reference evidence="2" key="1">
    <citation type="journal article" date="2019" name="Int. J. Syst. Evol. Microbiol.">
        <title>The Global Catalogue of Microorganisms (GCM) 10K type strain sequencing project: providing services to taxonomists for standard genome sequencing and annotation.</title>
        <authorList>
            <consortium name="The Broad Institute Genomics Platform"/>
            <consortium name="The Broad Institute Genome Sequencing Center for Infectious Disease"/>
            <person name="Wu L."/>
            <person name="Ma J."/>
        </authorList>
    </citation>
    <scope>NUCLEOTIDE SEQUENCE [LARGE SCALE GENOMIC DNA]</scope>
    <source>
        <strain evidence="2">JCM 11445</strain>
    </source>
</reference>
<dbReference type="EMBL" id="BAAAIE010000011">
    <property type="protein sequence ID" value="GAA0975319.1"/>
    <property type="molecule type" value="Genomic_DNA"/>
</dbReference>
<comment type="caution">
    <text evidence="1">The sequence shown here is derived from an EMBL/GenBank/DDBJ whole genome shotgun (WGS) entry which is preliminary data.</text>
</comment>
<accession>A0ABP4CN34</accession>
<keyword evidence="2" id="KW-1185">Reference proteome</keyword>
<dbReference type="Proteomes" id="UP001500033">
    <property type="component" value="Unassembled WGS sequence"/>
</dbReference>
<protein>
    <submittedName>
        <fullName evidence="1">Uncharacterized protein</fullName>
    </submittedName>
</protein>
<gene>
    <name evidence="1" type="ORF">GCM10009576_023910</name>
</gene>
<organism evidence="1 2">
    <name type="scientific">Streptomyces rhizosphaericus</name>
    <dbReference type="NCBI Taxonomy" id="114699"/>
    <lineage>
        <taxon>Bacteria</taxon>
        <taxon>Bacillati</taxon>
        <taxon>Actinomycetota</taxon>
        <taxon>Actinomycetes</taxon>
        <taxon>Kitasatosporales</taxon>
        <taxon>Streptomycetaceae</taxon>
        <taxon>Streptomyces</taxon>
        <taxon>Streptomyces violaceusniger group</taxon>
    </lineage>
</organism>
<evidence type="ECO:0000313" key="2">
    <source>
        <dbReference type="Proteomes" id="UP001500033"/>
    </source>
</evidence>
<evidence type="ECO:0000313" key="1">
    <source>
        <dbReference type="EMBL" id="GAA0975319.1"/>
    </source>
</evidence>
<name>A0ABP4CN34_9ACTN</name>
<proteinExistence type="predicted"/>
<sequence length="97" mass="10567">MTCVLAVRRPATWPLRVGEFFNAQSLAGGECPGEPQQGRPGPREWLPTDPGARCRCLEEWTVVKSRWGLSEDPGEVAALTGPADGCRDARITYALAR</sequence>